<dbReference type="KEGG" id="mlr:MELLADRAFT_110369"/>
<protein>
    <submittedName>
        <fullName evidence="2">Uncharacterized protein</fullName>
    </submittedName>
</protein>
<gene>
    <name evidence="2" type="ORF">MELLADRAFT_110369</name>
</gene>
<evidence type="ECO:0000256" key="1">
    <source>
        <dbReference type="SAM" id="Phobius"/>
    </source>
</evidence>
<dbReference type="EMBL" id="GL883133">
    <property type="protein sequence ID" value="EGG02020.1"/>
    <property type="molecule type" value="Genomic_DNA"/>
</dbReference>
<feature type="transmembrane region" description="Helical" evidence="1">
    <location>
        <begin position="20"/>
        <end position="38"/>
    </location>
</feature>
<evidence type="ECO:0000313" key="3">
    <source>
        <dbReference type="Proteomes" id="UP000001072"/>
    </source>
</evidence>
<dbReference type="RefSeq" id="XP_007414557.1">
    <property type="nucleotide sequence ID" value="XM_007414495.1"/>
</dbReference>
<keyword evidence="1" id="KW-0472">Membrane</keyword>
<name>F4RZK3_MELLP</name>
<accession>F4RZK3</accession>
<reference evidence="3" key="1">
    <citation type="journal article" date="2011" name="Proc. Natl. Acad. Sci. U.S.A.">
        <title>Obligate biotrophy features unraveled by the genomic analysis of rust fungi.</title>
        <authorList>
            <person name="Duplessis S."/>
            <person name="Cuomo C.A."/>
            <person name="Lin Y.-C."/>
            <person name="Aerts A."/>
            <person name="Tisserant E."/>
            <person name="Veneault-Fourrey C."/>
            <person name="Joly D.L."/>
            <person name="Hacquard S."/>
            <person name="Amselem J."/>
            <person name="Cantarel B.L."/>
            <person name="Chiu R."/>
            <person name="Coutinho P.M."/>
            <person name="Feau N."/>
            <person name="Field M."/>
            <person name="Frey P."/>
            <person name="Gelhaye E."/>
            <person name="Goldberg J."/>
            <person name="Grabherr M.G."/>
            <person name="Kodira C.D."/>
            <person name="Kohler A."/>
            <person name="Kuees U."/>
            <person name="Lindquist E.A."/>
            <person name="Lucas S.M."/>
            <person name="Mago R."/>
            <person name="Mauceli E."/>
            <person name="Morin E."/>
            <person name="Murat C."/>
            <person name="Pangilinan J.L."/>
            <person name="Park R."/>
            <person name="Pearson M."/>
            <person name="Quesneville H."/>
            <person name="Rouhier N."/>
            <person name="Sakthikumar S."/>
            <person name="Salamov A.A."/>
            <person name="Schmutz J."/>
            <person name="Selles B."/>
            <person name="Shapiro H."/>
            <person name="Tanguay P."/>
            <person name="Tuskan G.A."/>
            <person name="Henrissat B."/>
            <person name="Van de Peer Y."/>
            <person name="Rouze P."/>
            <person name="Ellis J.G."/>
            <person name="Dodds P.N."/>
            <person name="Schein J.E."/>
            <person name="Zhong S."/>
            <person name="Hamelin R.C."/>
            <person name="Grigoriev I.V."/>
            <person name="Szabo L.J."/>
            <person name="Martin F."/>
        </authorList>
    </citation>
    <scope>NUCLEOTIDE SEQUENCE [LARGE SCALE GENOMIC DNA]</scope>
    <source>
        <strain evidence="3">98AG31 / pathotype 3-4-7</strain>
    </source>
</reference>
<dbReference type="OrthoDB" id="124397at2759"/>
<organism evidence="3">
    <name type="scientific">Melampsora larici-populina (strain 98AG31 / pathotype 3-4-7)</name>
    <name type="common">Poplar leaf rust fungus</name>
    <dbReference type="NCBI Taxonomy" id="747676"/>
    <lineage>
        <taxon>Eukaryota</taxon>
        <taxon>Fungi</taxon>
        <taxon>Dikarya</taxon>
        <taxon>Basidiomycota</taxon>
        <taxon>Pucciniomycotina</taxon>
        <taxon>Pucciniomycetes</taxon>
        <taxon>Pucciniales</taxon>
        <taxon>Melampsoraceae</taxon>
        <taxon>Melampsora</taxon>
    </lineage>
</organism>
<dbReference type="AlphaFoldDB" id="F4RZK3"/>
<keyword evidence="1" id="KW-0812">Transmembrane</keyword>
<dbReference type="Proteomes" id="UP000001072">
    <property type="component" value="Unassembled WGS sequence"/>
</dbReference>
<dbReference type="InParanoid" id="F4RZK3"/>
<dbReference type="GeneID" id="18924057"/>
<keyword evidence="3" id="KW-1185">Reference proteome</keyword>
<evidence type="ECO:0000313" key="2">
    <source>
        <dbReference type="EMBL" id="EGG02020.1"/>
    </source>
</evidence>
<proteinExistence type="predicted"/>
<sequence length="140" mass="15826">MSNYPVRSCEWKRQLARNGFATVWMANLCALASIIPAIPTSVYPDPETDHVSWASFVSKSIDRLEKKFPGSPRCLVLHGILLESNGEIELAKEFYELELNKPIDTKSTSKGNTGETDLSFSFSFFFKSYEGIYFLGRKVD</sequence>
<dbReference type="VEuPathDB" id="FungiDB:MELLADRAFT_110369"/>
<dbReference type="HOGENOM" id="CLU_1835596_0_0_1"/>
<keyword evidence="1" id="KW-1133">Transmembrane helix</keyword>